<keyword evidence="3" id="KW-1185">Reference proteome</keyword>
<evidence type="ECO:0000313" key="2">
    <source>
        <dbReference type="EMBL" id="KAK8407853.1"/>
    </source>
</evidence>
<dbReference type="AlphaFoldDB" id="A0AAW0V7R5"/>
<protein>
    <recommendedName>
        <fullName evidence="4">Secreted protein</fullName>
    </recommendedName>
</protein>
<organism evidence="2 3">
    <name type="scientific">Scylla paramamosain</name>
    <name type="common">Mud crab</name>
    <dbReference type="NCBI Taxonomy" id="85552"/>
    <lineage>
        <taxon>Eukaryota</taxon>
        <taxon>Metazoa</taxon>
        <taxon>Ecdysozoa</taxon>
        <taxon>Arthropoda</taxon>
        <taxon>Crustacea</taxon>
        <taxon>Multicrustacea</taxon>
        <taxon>Malacostraca</taxon>
        <taxon>Eumalacostraca</taxon>
        <taxon>Eucarida</taxon>
        <taxon>Decapoda</taxon>
        <taxon>Pleocyemata</taxon>
        <taxon>Brachyura</taxon>
        <taxon>Eubrachyura</taxon>
        <taxon>Portunoidea</taxon>
        <taxon>Portunidae</taxon>
        <taxon>Portuninae</taxon>
        <taxon>Scylla</taxon>
    </lineage>
</organism>
<proteinExistence type="predicted"/>
<gene>
    <name evidence="2" type="ORF">O3P69_002412</name>
</gene>
<dbReference type="Proteomes" id="UP001487740">
    <property type="component" value="Unassembled WGS sequence"/>
</dbReference>
<accession>A0AAW0V7R5</accession>
<sequence>MGATWAFVSLLPSKSFLATSIDKETRSSAAIITAPPPRRLLGRSRGATPITIQETPRPRFLEQKQQGNHYFTTCKIGNSKPNNYSPTNKRS</sequence>
<evidence type="ECO:0000256" key="1">
    <source>
        <dbReference type="SAM" id="MobiDB-lite"/>
    </source>
</evidence>
<evidence type="ECO:0008006" key="4">
    <source>
        <dbReference type="Google" id="ProtNLM"/>
    </source>
</evidence>
<name>A0AAW0V7R5_SCYPA</name>
<reference evidence="2 3" key="1">
    <citation type="submission" date="2023-03" db="EMBL/GenBank/DDBJ databases">
        <title>High-quality genome of Scylla paramamosain provides insights in environmental adaptation.</title>
        <authorList>
            <person name="Zhang L."/>
        </authorList>
    </citation>
    <scope>NUCLEOTIDE SEQUENCE [LARGE SCALE GENOMIC DNA]</scope>
    <source>
        <strain evidence="2">LZ_2023a</strain>
        <tissue evidence="2">Muscle</tissue>
    </source>
</reference>
<feature type="region of interest" description="Disordered" evidence="1">
    <location>
        <begin position="72"/>
        <end position="91"/>
    </location>
</feature>
<evidence type="ECO:0000313" key="3">
    <source>
        <dbReference type="Proteomes" id="UP001487740"/>
    </source>
</evidence>
<dbReference type="EMBL" id="JARAKH010000001">
    <property type="protein sequence ID" value="KAK8407853.1"/>
    <property type="molecule type" value="Genomic_DNA"/>
</dbReference>
<comment type="caution">
    <text evidence="2">The sequence shown here is derived from an EMBL/GenBank/DDBJ whole genome shotgun (WGS) entry which is preliminary data.</text>
</comment>